<protein>
    <submittedName>
        <fullName evidence="2">Uncharacterized protein</fullName>
    </submittedName>
</protein>
<keyword evidence="1" id="KW-0472">Membrane</keyword>
<keyword evidence="1" id="KW-1133">Transmembrane helix</keyword>
<sequence>MDTYYAGSTMDEEDSILEWTNRGLKIDGNGAFIATLTVSIALMAFLRLSSYANLF</sequence>
<keyword evidence="1" id="KW-0812">Transmembrane</keyword>
<dbReference type="EMBL" id="JAGSOI010000050">
    <property type="protein sequence ID" value="MCM1987452.1"/>
    <property type="molecule type" value="Genomic_DNA"/>
</dbReference>
<accession>A0A9E4ZGW0</accession>
<evidence type="ECO:0000313" key="2">
    <source>
        <dbReference type="EMBL" id="MCM1987452.1"/>
    </source>
</evidence>
<evidence type="ECO:0000313" key="3">
    <source>
        <dbReference type="Proteomes" id="UP001056766"/>
    </source>
</evidence>
<reference evidence="2" key="2">
    <citation type="submission" date="2021-04" db="EMBL/GenBank/DDBJ databases">
        <authorList>
            <person name="Dong X."/>
        </authorList>
    </citation>
    <scope>NUCLEOTIDE SEQUENCE</scope>
    <source>
        <strain evidence="2">LLY</strain>
    </source>
</reference>
<comment type="caution">
    <text evidence="2">The sequence shown here is derived from an EMBL/GenBank/DDBJ whole genome shotgun (WGS) entry which is preliminary data.</text>
</comment>
<evidence type="ECO:0000256" key="1">
    <source>
        <dbReference type="SAM" id="Phobius"/>
    </source>
</evidence>
<dbReference type="RefSeq" id="WP_172362339.1">
    <property type="nucleotide sequence ID" value="NZ_JAGSOI010000050.1"/>
</dbReference>
<proteinExistence type="predicted"/>
<dbReference type="AlphaFoldDB" id="A0A9E4ZGW0"/>
<gene>
    <name evidence="2" type="ORF">KDK67_10740</name>
</gene>
<feature type="transmembrane region" description="Helical" evidence="1">
    <location>
        <begin position="30"/>
        <end position="48"/>
    </location>
</feature>
<organism evidence="2 3">
    <name type="scientific">Methanococcoides seepicolus</name>
    <dbReference type="NCBI Taxonomy" id="2828780"/>
    <lineage>
        <taxon>Archaea</taxon>
        <taxon>Methanobacteriati</taxon>
        <taxon>Methanobacteriota</taxon>
        <taxon>Stenosarchaea group</taxon>
        <taxon>Methanomicrobia</taxon>
        <taxon>Methanosarcinales</taxon>
        <taxon>Methanosarcinaceae</taxon>
        <taxon>Methanococcoides</taxon>
    </lineage>
</organism>
<reference evidence="2" key="1">
    <citation type="journal article" date="2021" name="mSystems">
        <title>Bacteria and Archaea Synergistically Convert Glycine Betaine to Biogenic Methane in the Formosa Cold Seep of the South China Sea.</title>
        <authorList>
            <person name="Li L."/>
            <person name="Zhang W."/>
            <person name="Zhang S."/>
            <person name="Song L."/>
            <person name="Sun Q."/>
            <person name="Zhang H."/>
            <person name="Xiang H."/>
            <person name="Dong X."/>
        </authorList>
    </citation>
    <scope>NUCLEOTIDE SEQUENCE</scope>
    <source>
        <strain evidence="2">LLY</strain>
    </source>
</reference>
<name>A0A9E4ZGW0_9EURY</name>
<dbReference type="Proteomes" id="UP001056766">
    <property type="component" value="Unassembled WGS sequence"/>
</dbReference>
<keyword evidence="3" id="KW-1185">Reference proteome</keyword>